<organism evidence="2 3">
    <name type="scientific">candidate division WOR-1 bacterium RIFCSPHIGHO2_01_FULL_53_15</name>
    <dbReference type="NCBI Taxonomy" id="1802564"/>
    <lineage>
        <taxon>Bacteria</taxon>
        <taxon>Bacillati</taxon>
        <taxon>Saganbacteria</taxon>
    </lineage>
</organism>
<dbReference type="Proteomes" id="UP000178724">
    <property type="component" value="Unassembled WGS sequence"/>
</dbReference>
<gene>
    <name evidence="2" type="ORF">A2625_07635</name>
</gene>
<evidence type="ECO:0000256" key="1">
    <source>
        <dbReference type="SAM" id="MobiDB-lite"/>
    </source>
</evidence>
<dbReference type="AlphaFoldDB" id="A0A1F4Q4N7"/>
<feature type="compositionally biased region" description="Polar residues" evidence="1">
    <location>
        <begin position="34"/>
        <end position="45"/>
    </location>
</feature>
<comment type="caution">
    <text evidence="2">The sequence shown here is derived from an EMBL/GenBank/DDBJ whole genome shotgun (WGS) entry which is preliminary data.</text>
</comment>
<dbReference type="EMBL" id="METM01000003">
    <property type="protein sequence ID" value="OGB90894.1"/>
    <property type="molecule type" value="Genomic_DNA"/>
</dbReference>
<reference evidence="2 3" key="1">
    <citation type="journal article" date="2016" name="Nat. Commun.">
        <title>Thousands of microbial genomes shed light on interconnected biogeochemical processes in an aquifer system.</title>
        <authorList>
            <person name="Anantharaman K."/>
            <person name="Brown C.T."/>
            <person name="Hug L.A."/>
            <person name="Sharon I."/>
            <person name="Castelle C.J."/>
            <person name="Probst A.J."/>
            <person name="Thomas B.C."/>
            <person name="Singh A."/>
            <person name="Wilkins M.J."/>
            <person name="Karaoz U."/>
            <person name="Brodie E.L."/>
            <person name="Williams K.H."/>
            <person name="Hubbard S.S."/>
            <person name="Banfield J.F."/>
        </authorList>
    </citation>
    <scope>NUCLEOTIDE SEQUENCE [LARGE SCALE GENOMIC DNA]</scope>
</reference>
<protein>
    <submittedName>
        <fullName evidence="2">Uncharacterized protein</fullName>
    </submittedName>
</protein>
<evidence type="ECO:0000313" key="2">
    <source>
        <dbReference type="EMBL" id="OGB90894.1"/>
    </source>
</evidence>
<evidence type="ECO:0000313" key="3">
    <source>
        <dbReference type="Proteomes" id="UP000178724"/>
    </source>
</evidence>
<name>A0A1F4Q4N7_UNCSA</name>
<proteinExistence type="predicted"/>
<feature type="region of interest" description="Disordered" evidence="1">
    <location>
        <begin position="23"/>
        <end position="45"/>
    </location>
</feature>
<accession>A0A1F4Q4N7</accession>
<sequence>MSTAGATIDNGLAQEKLYAAVRSFSKPGKEESPTDQPSMTEETMSSLTWEEFGGKDGIKNYELKRNDAVYLSTISSALAEDEVEAASNRKRLKFREKAAAAVKDKLLELAMDIYSHNYFVAELAKMGAGILSFQLSLLGVQPGEISAIMQRAKREKMIAVQAGIKQVASEKVLFSIVTGAKIA</sequence>